<dbReference type="Pfam" id="PF00005">
    <property type="entry name" value="ABC_tran"/>
    <property type="match status" value="1"/>
</dbReference>
<evidence type="ECO:0000256" key="1">
    <source>
        <dbReference type="ARBA" id="ARBA00004651"/>
    </source>
</evidence>
<feature type="transmembrane region" description="Helical" evidence="7">
    <location>
        <begin position="135"/>
        <end position="156"/>
    </location>
</feature>
<evidence type="ECO:0000256" key="3">
    <source>
        <dbReference type="ARBA" id="ARBA00022741"/>
    </source>
</evidence>
<feature type="transmembrane region" description="Helical" evidence="7">
    <location>
        <begin position="20"/>
        <end position="42"/>
    </location>
</feature>
<name>A0AA37J088_9FIRM</name>
<dbReference type="RefSeq" id="WP_238317399.1">
    <property type="nucleotide sequence ID" value="NZ_BQKV01000065.1"/>
</dbReference>
<dbReference type="Proteomes" id="UP001055185">
    <property type="component" value="Unassembled WGS sequence"/>
</dbReference>
<dbReference type="AlphaFoldDB" id="A0AA37J088"/>
<evidence type="ECO:0000256" key="2">
    <source>
        <dbReference type="ARBA" id="ARBA00022692"/>
    </source>
</evidence>
<evidence type="ECO:0000256" key="5">
    <source>
        <dbReference type="ARBA" id="ARBA00022989"/>
    </source>
</evidence>
<dbReference type="PROSITE" id="PS50929">
    <property type="entry name" value="ABC_TM1F"/>
    <property type="match status" value="1"/>
</dbReference>
<comment type="caution">
    <text evidence="10">The sequence shown here is derived from an EMBL/GenBank/DDBJ whole genome shotgun (WGS) entry which is preliminary data.</text>
</comment>
<evidence type="ECO:0000259" key="8">
    <source>
        <dbReference type="PROSITE" id="PS50893"/>
    </source>
</evidence>
<dbReference type="InterPro" id="IPR003593">
    <property type="entry name" value="AAA+_ATPase"/>
</dbReference>
<proteinExistence type="predicted"/>
<evidence type="ECO:0000259" key="9">
    <source>
        <dbReference type="PROSITE" id="PS50929"/>
    </source>
</evidence>
<dbReference type="InterPro" id="IPR003439">
    <property type="entry name" value="ABC_transporter-like_ATP-bd"/>
</dbReference>
<keyword evidence="5 7" id="KW-1133">Transmembrane helix</keyword>
<organism evidence="10 11">
    <name type="scientific">Faecalibacterium gallinarum</name>
    <dbReference type="NCBI Taxonomy" id="2903556"/>
    <lineage>
        <taxon>Bacteria</taxon>
        <taxon>Bacillati</taxon>
        <taxon>Bacillota</taxon>
        <taxon>Clostridia</taxon>
        <taxon>Eubacteriales</taxon>
        <taxon>Oscillospiraceae</taxon>
        <taxon>Faecalibacterium</taxon>
    </lineage>
</organism>
<dbReference type="InterPro" id="IPR027417">
    <property type="entry name" value="P-loop_NTPase"/>
</dbReference>
<feature type="transmembrane region" description="Helical" evidence="7">
    <location>
        <begin position="62"/>
        <end position="80"/>
    </location>
</feature>
<keyword evidence="2 7" id="KW-0812">Transmembrane</keyword>
<feature type="transmembrane region" description="Helical" evidence="7">
    <location>
        <begin position="252"/>
        <end position="274"/>
    </location>
</feature>
<protein>
    <submittedName>
        <fullName evidence="10">ABC transporter ATP-binding protein</fullName>
    </submittedName>
</protein>
<keyword evidence="4 10" id="KW-0067">ATP-binding</keyword>
<feature type="domain" description="ABC transmembrane type-1" evidence="9">
    <location>
        <begin position="24"/>
        <end position="309"/>
    </location>
</feature>
<dbReference type="Gene3D" id="3.40.50.300">
    <property type="entry name" value="P-loop containing nucleotide triphosphate hydrolases"/>
    <property type="match status" value="1"/>
</dbReference>
<keyword evidence="3" id="KW-0547">Nucleotide-binding</keyword>
<evidence type="ECO:0000256" key="4">
    <source>
        <dbReference type="ARBA" id="ARBA00022840"/>
    </source>
</evidence>
<dbReference type="GO" id="GO:0005524">
    <property type="term" value="F:ATP binding"/>
    <property type="evidence" value="ECO:0007669"/>
    <property type="project" value="UniProtKB-KW"/>
</dbReference>
<sequence>MDIIKNILKFVNYIFHLNPFYLPLIIASSMLKSALTLLSLYFISELIDVINLDFDFYNTVNVAFSFIVSSIIISIVYIYLTQKKIPLSLKRLQNRMQVDVMDKISSLNYSCYENTDDLNCIKEAQQQAVERISEFSSTIAIFITNIFSIGGLITLLISYSPIAILIASVSVIVSLGLNIKKVKDQHFYYKKSVPFERFMDFVLRSNYNRNVARDIRLYSKFKAVLKEKFAYYANCEFELSDKYAKKCTLGSIITYTCNQFVNLILVVILSLRVLHNNLSIGEFIASINGFQQLTTQVLSLIQIIPEFYKHSIYISNFLNFMNGNSKTETITGGKHLSSNLYIQFDHVYFKYPNTERYAIEDLSFTLKQGDRILIVGNNGAGKSTIINLMTRLYVPTMGCIKINGIDYLNYDLEELRNCFSTLFQDNVFYPLSVQDNILMGRPLIEYDQIPFVLKTVELSESINQFVEKSNVMVTKEFDDNGIILSGGEYQRLAIARSVFRLSTILFLDEPLNSLDPIVGRKILYHILNDCKKLLSTVIIVSHDLSFAQDMDNIICMQSGKCVAIGKHDELLNNCSYYQELCEAHKSIKVD</sequence>
<dbReference type="GO" id="GO:0016887">
    <property type="term" value="F:ATP hydrolysis activity"/>
    <property type="evidence" value="ECO:0007669"/>
    <property type="project" value="InterPro"/>
</dbReference>
<keyword evidence="6 7" id="KW-0472">Membrane</keyword>
<dbReference type="InterPro" id="IPR011527">
    <property type="entry name" value="ABC1_TM_dom"/>
</dbReference>
<feature type="transmembrane region" description="Helical" evidence="7">
    <location>
        <begin position="162"/>
        <end position="179"/>
    </location>
</feature>
<dbReference type="EMBL" id="BQKV01000065">
    <property type="protein sequence ID" value="GJN65149.1"/>
    <property type="molecule type" value="Genomic_DNA"/>
</dbReference>
<accession>A0AA37J088</accession>
<evidence type="ECO:0000256" key="6">
    <source>
        <dbReference type="ARBA" id="ARBA00023136"/>
    </source>
</evidence>
<dbReference type="InterPro" id="IPR036640">
    <property type="entry name" value="ABC1_TM_sf"/>
</dbReference>
<dbReference type="Gene3D" id="1.20.1560.10">
    <property type="entry name" value="ABC transporter type 1, transmembrane domain"/>
    <property type="match status" value="1"/>
</dbReference>
<dbReference type="PANTHER" id="PTHR43394">
    <property type="entry name" value="ATP-DEPENDENT PERMEASE MDL1, MITOCHONDRIAL"/>
    <property type="match status" value="1"/>
</dbReference>
<evidence type="ECO:0000313" key="10">
    <source>
        <dbReference type="EMBL" id="GJN65149.1"/>
    </source>
</evidence>
<reference evidence="10" key="1">
    <citation type="journal article" date="2022" name="Int. J. Syst. Evol. Microbiol.">
        <title>Genome-based, phenotypic and chemotaxonomic classification of Faecalibacterium strains: proposal of three novel species Faecalibacterium duncaniae sp. nov., Faecalibacterium hattorii sp. nov. and Faecalibacterium gallinarum sp. nov. .</title>
        <authorList>
            <person name="Sakamoto M."/>
            <person name="Sakurai N."/>
            <person name="Tanno H."/>
            <person name="Iino T."/>
            <person name="Ohkuma M."/>
            <person name="Endo A."/>
        </authorList>
    </citation>
    <scope>NUCLEOTIDE SEQUENCE</scope>
    <source>
        <strain evidence="10">JCM 17207</strain>
    </source>
</reference>
<dbReference type="SUPFAM" id="SSF52540">
    <property type="entry name" value="P-loop containing nucleoside triphosphate hydrolases"/>
    <property type="match status" value="1"/>
</dbReference>
<dbReference type="PANTHER" id="PTHR43394:SF1">
    <property type="entry name" value="ATP-BINDING CASSETTE SUB-FAMILY B MEMBER 10, MITOCHONDRIAL"/>
    <property type="match status" value="1"/>
</dbReference>
<dbReference type="GO" id="GO:0005886">
    <property type="term" value="C:plasma membrane"/>
    <property type="evidence" value="ECO:0007669"/>
    <property type="project" value="UniProtKB-SubCell"/>
</dbReference>
<dbReference type="SUPFAM" id="SSF90123">
    <property type="entry name" value="ABC transporter transmembrane region"/>
    <property type="match status" value="1"/>
</dbReference>
<keyword evidence="11" id="KW-1185">Reference proteome</keyword>
<feature type="domain" description="ABC transporter" evidence="8">
    <location>
        <begin position="342"/>
        <end position="583"/>
    </location>
</feature>
<dbReference type="GO" id="GO:0015421">
    <property type="term" value="F:ABC-type oligopeptide transporter activity"/>
    <property type="evidence" value="ECO:0007669"/>
    <property type="project" value="TreeGrafter"/>
</dbReference>
<comment type="subcellular location">
    <subcellularLocation>
        <location evidence="1">Cell membrane</location>
        <topology evidence="1">Multi-pass membrane protein</topology>
    </subcellularLocation>
</comment>
<evidence type="ECO:0000256" key="7">
    <source>
        <dbReference type="SAM" id="Phobius"/>
    </source>
</evidence>
<gene>
    <name evidence="10" type="ORF">JCM17207_17740</name>
</gene>
<dbReference type="SMART" id="SM00382">
    <property type="entry name" value="AAA"/>
    <property type="match status" value="1"/>
</dbReference>
<dbReference type="InterPro" id="IPR039421">
    <property type="entry name" value="Type_1_exporter"/>
</dbReference>
<evidence type="ECO:0000313" key="11">
    <source>
        <dbReference type="Proteomes" id="UP001055185"/>
    </source>
</evidence>
<dbReference type="PROSITE" id="PS50893">
    <property type="entry name" value="ABC_TRANSPORTER_2"/>
    <property type="match status" value="1"/>
</dbReference>